<keyword evidence="2" id="KW-0732">Signal</keyword>
<evidence type="ECO:0000313" key="4">
    <source>
        <dbReference type="EMBL" id="WAR10266.1"/>
    </source>
</evidence>
<protein>
    <recommendedName>
        <fullName evidence="3">Cadherin domain-containing protein</fullName>
    </recommendedName>
</protein>
<keyword evidence="5" id="KW-1185">Reference proteome</keyword>
<name>A0ABY7ENG2_MYAAR</name>
<evidence type="ECO:0000313" key="5">
    <source>
        <dbReference type="Proteomes" id="UP001164746"/>
    </source>
</evidence>
<feature type="signal peptide" evidence="2">
    <location>
        <begin position="1"/>
        <end position="22"/>
    </location>
</feature>
<sequence length="236" mass="23560">MLKGTLVTCLIVAVCLLQGYEAAPTAWTSPGVISTAGGSFTIPAGGAKAEDIAAGTVLFTATATVVGTPTYELVDDAGGKGSIVAATGVVSLATGQTLDYETAATLTFEVKVTDSDDSAVGTATITLPITDVNVAPTYSNAQNTACVLNNSGAAGDTNTDFVYGADGKIKVAASKTLAMGTMAKYTLVLHAVDDDTPAFTASTTVTVNVKTTCNGAGAFGTMFASVLLAASLSYLI</sequence>
<organism evidence="4 5">
    <name type="scientific">Mya arenaria</name>
    <name type="common">Soft-shell clam</name>
    <dbReference type="NCBI Taxonomy" id="6604"/>
    <lineage>
        <taxon>Eukaryota</taxon>
        <taxon>Metazoa</taxon>
        <taxon>Spiralia</taxon>
        <taxon>Lophotrochozoa</taxon>
        <taxon>Mollusca</taxon>
        <taxon>Bivalvia</taxon>
        <taxon>Autobranchia</taxon>
        <taxon>Heteroconchia</taxon>
        <taxon>Euheterodonta</taxon>
        <taxon>Imparidentia</taxon>
        <taxon>Neoheterodontei</taxon>
        <taxon>Myida</taxon>
        <taxon>Myoidea</taxon>
        <taxon>Myidae</taxon>
        <taxon>Mya</taxon>
    </lineage>
</organism>
<dbReference type="Proteomes" id="UP001164746">
    <property type="component" value="Chromosome 7"/>
</dbReference>
<accession>A0ABY7ENG2</accession>
<evidence type="ECO:0000256" key="1">
    <source>
        <dbReference type="PROSITE-ProRule" id="PRU00043"/>
    </source>
</evidence>
<dbReference type="SUPFAM" id="SSF49313">
    <property type="entry name" value="Cadherin-like"/>
    <property type="match status" value="2"/>
</dbReference>
<evidence type="ECO:0000256" key="2">
    <source>
        <dbReference type="SAM" id="SignalP"/>
    </source>
</evidence>
<reference evidence="4" key="1">
    <citation type="submission" date="2022-11" db="EMBL/GenBank/DDBJ databases">
        <title>Centuries of genome instability and evolution in soft-shell clam transmissible cancer (bioRxiv).</title>
        <authorList>
            <person name="Hart S.F.M."/>
            <person name="Yonemitsu M.A."/>
            <person name="Giersch R.M."/>
            <person name="Beal B.F."/>
            <person name="Arriagada G."/>
            <person name="Davis B.W."/>
            <person name="Ostrander E.A."/>
            <person name="Goff S.P."/>
            <person name="Metzger M.J."/>
        </authorList>
    </citation>
    <scope>NUCLEOTIDE SEQUENCE</scope>
    <source>
        <strain evidence="4">MELC-2E11</strain>
        <tissue evidence="4">Siphon/mantle</tissue>
    </source>
</reference>
<feature type="chain" id="PRO_5045504828" description="Cadherin domain-containing protein" evidence="2">
    <location>
        <begin position="23"/>
        <end position="236"/>
    </location>
</feature>
<evidence type="ECO:0000259" key="3">
    <source>
        <dbReference type="PROSITE" id="PS50268"/>
    </source>
</evidence>
<dbReference type="PROSITE" id="PS50268">
    <property type="entry name" value="CADHERIN_2"/>
    <property type="match status" value="1"/>
</dbReference>
<dbReference type="InterPro" id="IPR002126">
    <property type="entry name" value="Cadherin-like_dom"/>
</dbReference>
<proteinExistence type="predicted"/>
<dbReference type="Gene3D" id="2.60.40.60">
    <property type="entry name" value="Cadherins"/>
    <property type="match status" value="1"/>
</dbReference>
<dbReference type="InterPro" id="IPR015919">
    <property type="entry name" value="Cadherin-like_sf"/>
</dbReference>
<feature type="domain" description="Cadherin" evidence="3">
    <location>
        <begin position="70"/>
        <end position="138"/>
    </location>
</feature>
<dbReference type="EMBL" id="CP111018">
    <property type="protein sequence ID" value="WAR10266.1"/>
    <property type="molecule type" value="Genomic_DNA"/>
</dbReference>
<keyword evidence="1" id="KW-0106">Calcium</keyword>
<gene>
    <name evidence="4" type="ORF">MAR_035342</name>
</gene>
<dbReference type="CDD" id="cd11304">
    <property type="entry name" value="Cadherin_repeat"/>
    <property type="match status" value="1"/>
</dbReference>